<proteinExistence type="predicted"/>
<reference evidence="4 5" key="1">
    <citation type="journal article" date="2019" name="Sci. Rep.">
        <title>A high-quality genome of Eragrostis curvula grass provides insights into Poaceae evolution and supports new strategies to enhance forage quality.</title>
        <authorList>
            <person name="Carballo J."/>
            <person name="Santos B.A.C.M."/>
            <person name="Zappacosta D."/>
            <person name="Garbus I."/>
            <person name="Selva J.P."/>
            <person name="Gallo C.A."/>
            <person name="Diaz A."/>
            <person name="Albertini E."/>
            <person name="Caccamo M."/>
            <person name="Echenique V."/>
        </authorList>
    </citation>
    <scope>NUCLEOTIDE SEQUENCE [LARGE SCALE GENOMIC DNA]</scope>
    <source>
        <strain evidence="5">cv. Victoria</strain>
        <tissue evidence="4">Leaf</tissue>
    </source>
</reference>
<keyword evidence="2" id="KW-1133">Transmembrane helix</keyword>
<evidence type="ECO:0000256" key="3">
    <source>
        <dbReference type="SAM" id="SignalP"/>
    </source>
</evidence>
<accession>A0A5J9U9I2</accession>
<evidence type="ECO:0000313" key="4">
    <source>
        <dbReference type="EMBL" id="TVU19851.1"/>
    </source>
</evidence>
<sequence length="284" mass="31139">MVVGALFGFAAVAAAGCVARHCGRDDVARLGKYALLFAMLTAHVALLVAVTYSSVATNKAVASYVQESTELIRLERARVQGQQDAGDLGLASVPLPRNPKEGMTSTRDQITDLGGDTKEQAPNRTEAPPSSKRQDPTWRRFDFPTDHVLLFGCTGDEFTVRIMPRLDGFKEQTRRHAEGDLPDSCIRPAPGTLSNYDRHPHYQALFWSLPGDEKFVPLPLPLMVEDWEALPVVKVAPVVEAAPEAFTLSTDVVVFYRPLPVRSEIHIMARDVAGFMPISVLEDA</sequence>
<keyword evidence="5" id="KW-1185">Reference proteome</keyword>
<feature type="region of interest" description="Disordered" evidence="1">
    <location>
        <begin position="83"/>
        <end position="138"/>
    </location>
</feature>
<gene>
    <name evidence="4" type="ORF">EJB05_36026</name>
</gene>
<dbReference type="Gramene" id="TVU19851">
    <property type="protein sequence ID" value="TVU19851"/>
    <property type="gene ID" value="EJB05_36026"/>
</dbReference>
<feature type="non-terminal residue" evidence="4">
    <location>
        <position position="284"/>
    </location>
</feature>
<keyword evidence="2" id="KW-0472">Membrane</keyword>
<feature type="chain" id="PRO_5023866661" description="Transmembrane protein" evidence="3">
    <location>
        <begin position="16"/>
        <end position="284"/>
    </location>
</feature>
<dbReference type="EMBL" id="RWGY01000029">
    <property type="protein sequence ID" value="TVU19851.1"/>
    <property type="molecule type" value="Genomic_DNA"/>
</dbReference>
<evidence type="ECO:0000256" key="2">
    <source>
        <dbReference type="SAM" id="Phobius"/>
    </source>
</evidence>
<name>A0A5J9U9I2_9POAL</name>
<feature type="signal peptide" evidence="3">
    <location>
        <begin position="1"/>
        <end position="15"/>
    </location>
</feature>
<keyword evidence="2" id="KW-0812">Transmembrane</keyword>
<evidence type="ECO:0000256" key="1">
    <source>
        <dbReference type="SAM" id="MobiDB-lite"/>
    </source>
</evidence>
<evidence type="ECO:0000313" key="5">
    <source>
        <dbReference type="Proteomes" id="UP000324897"/>
    </source>
</evidence>
<dbReference type="OrthoDB" id="656579at2759"/>
<dbReference type="Proteomes" id="UP000324897">
    <property type="component" value="Chromosome 7"/>
</dbReference>
<feature type="transmembrane region" description="Helical" evidence="2">
    <location>
        <begin position="35"/>
        <end position="55"/>
    </location>
</feature>
<keyword evidence="3" id="KW-0732">Signal</keyword>
<organism evidence="4 5">
    <name type="scientific">Eragrostis curvula</name>
    <name type="common">weeping love grass</name>
    <dbReference type="NCBI Taxonomy" id="38414"/>
    <lineage>
        <taxon>Eukaryota</taxon>
        <taxon>Viridiplantae</taxon>
        <taxon>Streptophyta</taxon>
        <taxon>Embryophyta</taxon>
        <taxon>Tracheophyta</taxon>
        <taxon>Spermatophyta</taxon>
        <taxon>Magnoliopsida</taxon>
        <taxon>Liliopsida</taxon>
        <taxon>Poales</taxon>
        <taxon>Poaceae</taxon>
        <taxon>PACMAD clade</taxon>
        <taxon>Chloridoideae</taxon>
        <taxon>Eragrostideae</taxon>
        <taxon>Eragrostidinae</taxon>
        <taxon>Eragrostis</taxon>
    </lineage>
</organism>
<evidence type="ECO:0008006" key="6">
    <source>
        <dbReference type="Google" id="ProtNLM"/>
    </source>
</evidence>
<comment type="caution">
    <text evidence="4">The sequence shown here is derived from an EMBL/GenBank/DDBJ whole genome shotgun (WGS) entry which is preliminary data.</text>
</comment>
<feature type="non-terminal residue" evidence="4">
    <location>
        <position position="1"/>
    </location>
</feature>
<dbReference type="AlphaFoldDB" id="A0A5J9U9I2"/>
<protein>
    <recommendedName>
        <fullName evidence="6">Transmembrane protein</fullName>
    </recommendedName>
</protein>